<comment type="caution">
    <text evidence="2">The sequence shown here is derived from an EMBL/GenBank/DDBJ whole genome shotgun (WGS) entry which is preliminary data.</text>
</comment>
<keyword evidence="1" id="KW-0732">Signal</keyword>
<accession>A0AAV4GU45</accession>
<protein>
    <submittedName>
        <fullName evidence="2">Uncharacterized protein</fullName>
    </submittedName>
</protein>
<feature type="chain" id="PRO_5043495334" evidence="1">
    <location>
        <begin position="22"/>
        <end position="85"/>
    </location>
</feature>
<organism evidence="2 3">
    <name type="scientific">Elysia marginata</name>
    <dbReference type="NCBI Taxonomy" id="1093978"/>
    <lineage>
        <taxon>Eukaryota</taxon>
        <taxon>Metazoa</taxon>
        <taxon>Spiralia</taxon>
        <taxon>Lophotrochozoa</taxon>
        <taxon>Mollusca</taxon>
        <taxon>Gastropoda</taxon>
        <taxon>Heterobranchia</taxon>
        <taxon>Euthyneura</taxon>
        <taxon>Panpulmonata</taxon>
        <taxon>Sacoglossa</taxon>
        <taxon>Placobranchoidea</taxon>
        <taxon>Plakobranchidae</taxon>
        <taxon>Elysia</taxon>
    </lineage>
</organism>
<feature type="signal peptide" evidence="1">
    <location>
        <begin position="1"/>
        <end position="21"/>
    </location>
</feature>
<proteinExistence type="predicted"/>
<evidence type="ECO:0000313" key="3">
    <source>
        <dbReference type="Proteomes" id="UP000762676"/>
    </source>
</evidence>
<dbReference type="EMBL" id="BMAT01012256">
    <property type="protein sequence ID" value="GFR88735.1"/>
    <property type="molecule type" value="Genomic_DNA"/>
</dbReference>
<dbReference type="AlphaFoldDB" id="A0AAV4GU45"/>
<dbReference type="Proteomes" id="UP000762676">
    <property type="component" value="Unassembled WGS sequence"/>
</dbReference>
<keyword evidence="3" id="KW-1185">Reference proteome</keyword>
<sequence>MLRVVLVVCLYLAVMATYTDADTADVNWFNEADVDRESHKICSRRRPLACRRKCDCTVMSNPRTCGYCKHLRKLCRDRYPLPSDS</sequence>
<evidence type="ECO:0000313" key="2">
    <source>
        <dbReference type="EMBL" id="GFR88735.1"/>
    </source>
</evidence>
<evidence type="ECO:0000256" key="1">
    <source>
        <dbReference type="SAM" id="SignalP"/>
    </source>
</evidence>
<gene>
    <name evidence="2" type="ORF">ElyMa_006107200</name>
</gene>
<name>A0AAV4GU45_9GAST</name>
<reference evidence="2 3" key="1">
    <citation type="journal article" date="2021" name="Elife">
        <title>Chloroplast acquisition without the gene transfer in kleptoplastic sea slugs, Plakobranchus ocellatus.</title>
        <authorList>
            <person name="Maeda T."/>
            <person name="Takahashi S."/>
            <person name="Yoshida T."/>
            <person name="Shimamura S."/>
            <person name="Takaki Y."/>
            <person name="Nagai Y."/>
            <person name="Toyoda A."/>
            <person name="Suzuki Y."/>
            <person name="Arimoto A."/>
            <person name="Ishii H."/>
            <person name="Satoh N."/>
            <person name="Nishiyama T."/>
            <person name="Hasebe M."/>
            <person name="Maruyama T."/>
            <person name="Minagawa J."/>
            <person name="Obokata J."/>
            <person name="Shigenobu S."/>
        </authorList>
    </citation>
    <scope>NUCLEOTIDE SEQUENCE [LARGE SCALE GENOMIC DNA]</scope>
</reference>